<dbReference type="SUPFAM" id="SSF144232">
    <property type="entry name" value="HIT/MYND zinc finger-like"/>
    <property type="match status" value="1"/>
</dbReference>
<dbReference type="STRING" id="765440.A0A0C3FCE1"/>
<keyword evidence="2 4" id="KW-0863">Zinc-finger</keyword>
<reference evidence="6 7" key="1">
    <citation type="submission" date="2014-04" db="EMBL/GenBank/DDBJ databases">
        <authorList>
            <consortium name="DOE Joint Genome Institute"/>
            <person name="Kuo A."/>
            <person name="Tarkka M."/>
            <person name="Buscot F."/>
            <person name="Kohler A."/>
            <person name="Nagy L.G."/>
            <person name="Floudas D."/>
            <person name="Copeland A."/>
            <person name="Barry K.W."/>
            <person name="Cichocki N."/>
            <person name="Veneault-Fourrey C."/>
            <person name="LaButti K."/>
            <person name="Lindquist E.A."/>
            <person name="Lipzen A."/>
            <person name="Lundell T."/>
            <person name="Morin E."/>
            <person name="Murat C."/>
            <person name="Sun H."/>
            <person name="Tunlid A."/>
            <person name="Henrissat B."/>
            <person name="Grigoriev I.V."/>
            <person name="Hibbett D.S."/>
            <person name="Martin F."/>
            <person name="Nordberg H.P."/>
            <person name="Cantor M.N."/>
            <person name="Hua S.X."/>
        </authorList>
    </citation>
    <scope>NUCLEOTIDE SEQUENCE [LARGE SCALE GENOMIC DNA]</scope>
    <source>
        <strain evidence="6 7">F 1598</strain>
    </source>
</reference>
<feature type="domain" description="MYND-type" evidence="5">
    <location>
        <begin position="23"/>
        <end position="66"/>
    </location>
</feature>
<name>A0A0C3FCE1_PILCF</name>
<evidence type="ECO:0000256" key="3">
    <source>
        <dbReference type="ARBA" id="ARBA00022833"/>
    </source>
</evidence>
<dbReference type="InterPro" id="IPR002893">
    <property type="entry name" value="Znf_MYND"/>
</dbReference>
<dbReference type="EMBL" id="KN832995">
    <property type="protein sequence ID" value="KIM82270.1"/>
    <property type="molecule type" value="Genomic_DNA"/>
</dbReference>
<protein>
    <recommendedName>
        <fullName evidence="5">MYND-type domain-containing protein</fullName>
    </recommendedName>
</protein>
<proteinExistence type="predicted"/>
<evidence type="ECO:0000256" key="1">
    <source>
        <dbReference type="ARBA" id="ARBA00022723"/>
    </source>
</evidence>
<dbReference type="Proteomes" id="UP000054166">
    <property type="component" value="Unassembled WGS sequence"/>
</dbReference>
<gene>
    <name evidence="6" type="ORF">PILCRDRAFT_820654</name>
</gene>
<keyword evidence="3" id="KW-0862">Zinc</keyword>
<dbReference type="PROSITE" id="PS50865">
    <property type="entry name" value="ZF_MYND_2"/>
    <property type="match status" value="1"/>
</dbReference>
<sequence>MQSSLNDIQPISLKNVNPKKCCSHTCPRSTHLVPGQQLLRCSGCKAVSYCDRQCQRDAWALHKSACKLQRNANSSMPEASNTTLPSLDPLFDLLKYFINLHKPTFSEATLSCIITKGGPKTFDFRGHVMFFGLQYRNDNPGTAFAVSFADCLPIGTLYLQLPHIKDVLQASEEKYNSVAEFDKATMEHFAGLIRVVFEFDGCFYFQNIPIRDNPQGDAADHVNWLLELKLSVDSGLVGKEVGGKYQMGKVIKQGERWKWMPLSGLS</sequence>
<dbReference type="InParanoid" id="A0A0C3FCE1"/>
<dbReference type="AlphaFoldDB" id="A0A0C3FCE1"/>
<evidence type="ECO:0000256" key="4">
    <source>
        <dbReference type="PROSITE-ProRule" id="PRU00134"/>
    </source>
</evidence>
<evidence type="ECO:0000256" key="2">
    <source>
        <dbReference type="ARBA" id="ARBA00022771"/>
    </source>
</evidence>
<dbReference type="HOGENOM" id="CLU_969991_0_0_1"/>
<accession>A0A0C3FCE1</accession>
<dbReference type="OrthoDB" id="5231159at2759"/>
<reference evidence="7" key="2">
    <citation type="submission" date="2015-01" db="EMBL/GenBank/DDBJ databases">
        <title>Evolutionary Origins and Diversification of the Mycorrhizal Mutualists.</title>
        <authorList>
            <consortium name="DOE Joint Genome Institute"/>
            <consortium name="Mycorrhizal Genomics Consortium"/>
            <person name="Kohler A."/>
            <person name="Kuo A."/>
            <person name="Nagy L.G."/>
            <person name="Floudas D."/>
            <person name="Copeland A."/>
            <person name="Barry K.W."/>
            <person name="Cichocki N."/>
            <person name="Veneault-Fourrey C."/>
            <person name="LaButti K."/>
            <person name="Lindquist E.A."/>
            <person name="Lipzen A."/>
            <person name="Lundell T."/>
            <person name="Morin E."/>
            <person name="Murat C."/>
            <person name="Riley R."/>
            <person name="Ohm R."/>
            <person name="Sun H."/>
            <person name="Tunlid A."/>
            <person name="Henrissat B."/>
            <person name="Grigoriev I.V."/>
            <person name="Hibbett D.S."/>
            <person name="Martin F."/>
        </authorList>
    </citation>
    <scope>NUCLEOTIDE SEQUENCE [LARGE SCALE GENOMIC DNA]</scope>
    <source>
        <strain evidence="7">F 1598</strain>
    </source>
</reference>
<evidence type="ECO:0000313" key="7">
    <source>
        <dbReference type="Proteomes" id="UP000054166"/>
    </source>
</evidence>
<dbReference type="Gene3D" id="6.10.140.2220">
    <property type="match status" value="1"/>
</dbReference>
<evidence type="ECO:0000313" key="6">
    <source>
        <dbReference type="EMBL" id="KIM82270.1"/>
    </source>
</evidence>
<organism evidence="6 7">
    <name type="scientific">Piloderma croceum (strain F 1598)</name>
    <dbReference type="NCBI Taxonomy" id="765440"/>
    <lineage>
        <taxon>Eukaryota</taxon>
        <taxon>Fungi</taxon>
        <taxon>Dikarya</taxon>
        <taxon>Basidiomycota</taxon>
        <taxon>Agaricomycotina</taxon>
        <taxon>Agaricomycetes</taxon>
        <taxon>Agaricomycetidae</taxon>
        <taxon>Atheliales</taxon>
        <taxon>Atheliaceae</taxon>
        <taxon>Piloderma</taxon>
    </lineage>
</organism>
<keyword evidence="7" id="KW-1185">Reference proteome</keyword>
<evidence type="ECO:0000259" key="5">
    <source>
        <dbReference type="PROSITE" id="PS50865"/>
    </source>
</evidence>
<dbReference type="Pfam" id="PF01753">
    <property type="entry name" value="zf-MYND"/>
    <property type="match status" value="1"/>
</dbReference>
<keyword evidence="1" id="KW-0479">Metal-binding</keyword>
<dbReference type="GO" id="GO:0008270">
    <property type="term" value="F:zinc ion binding"/>
    <property type="evidence" value="ECO:0007669"/>
    <property type="project" value="UniProtKB-KW"/>
</dbReference>